<protein>
    <submittedName>
        <fullName evidence="2">DUF1684 domain-containing protein</fullName>
    </submittedName>
</protein>
<evidence type="ECO:0000256" key="1">
    <source>
        <dbReference type="SAM" id="SignalP"/>
    </source>
</evidence>
<accession>A0ABR7WS46</accession>
<reference evidence="2 3" key="1">
    <citation type="submission" date="2020-09" db="EMBL/GenBank/DDBJ databases">
        <title>Novel species of Mucilaginibacter isolated from a glacier on the Tibetan Plateau.</title>
        <authorList>
            <person name="Liu Q."/>
            <person name="Xin Y.-H."/>
        </authorList>
    </citation>
    <scope>NUCLEOTIDE SEQUENCE [LARGE SCALE GENOMIC DNA]</scope>
    <source>
        <strain evidence="2 3">ZT4R22</strain>
    </source>
</reference>
<comment type="caution">
    <text evidence="2">The sequence shown here is derived from an EMBL/GenBank/DDBJ whole genome shotgun (WGS) entry which is preliminary data.</text>
</comment>
<keyword evidence="1" id="KW-0732">Signal</keyword>
<dbReference type="InterPro" id="IPR012467">
    <property type="entry name" value="DUF1684"/>
</dbReference>
<gene>
    <name evidence="2" type="ORF">IDJ77_15000</name>
</gene>
<keyword evidence="3" id="KW-1185">Reference proteome</keyword>
<evidence type="ECO:0000313" key="2">
    <source>
        <dbReference type="EMBL" id="MBD1365125.1"/>
    </source>
</evidence>
<dbReference type="RefSeq" id="WP_191189783.1">
    <property type="nucleotide sequence ID" value="NZ_JACWMY010000007.1"/>
</dbReference>
<organism evidence="2 3">
    <name type="scientific">Mucilaginibacter pankratovii</name>
    <dbReference type="NCBI Taxonomy" id="2772110"/>
    <lineage>
        <taxon>Bacteria</taxon>
        <taxon>Pseudomonadati</taxon>
        <taxon>Bacteroidota</taxon>
        <taxon>Sphingobacteriia</taxon>
        <taxon>Sphingobacteriales</taxon>
        <taxon>Sphingobacteriaceae</taxon>
        <taxon>Mucilaginibacter</taxon>
    </lineage>
</organism>
<proteinExistence type="predicted"/>
<feature type="signal peptide" evidence="1">
    <location>
        <begin position="1"/>
        <end position="17"/>
    </location>
</feature>
<name>A0ABR7WS46_9SPHI</name>
<dbReference type="EMBL" id="JACWMY010000007">
    <property type="protein sequence ID" value="MBD1365125.1"/>
    <property type="molecule type" value="Genomic_DNA"/>
</dbReference>
<dbReference type="PANTHER" id="PTHR41913">
    <property type="entry name" value="DUF1684 DOMAIN-CONTAINING PROTEIN"/>
    <property type="match status" value="1"/>
</dbReference>
<dbReference type="Pfam" id="PF07920">
    <property type="entry name" value="DUF1684"/>
    <property type="match status" value="1"/>
</dbReference>
<feature type="chain" id="PRO_5045164646" evidence="1">
    <location>
        <begin position="18"/>
        <end position="200"/>
    </location>
</feature>
<evidence type="ECO:0000313" key="3">
    <source>
        <dbReference type="Proteomes" id="UP000606600"/>
    </source>
</evidence>
<dbReference type="PANTHER" id="PTHR41913:SF1">
    <property type="entry name" value="DUF1684 DOMAIN-CONTAINING PROTEIN"/>
    <property type="match status" value="1"/>
</dbReference>
<dbReference type="Proteomes" id="UP000606600">
    <property type="component" value="Unassembled WGS sequence"/>
</dbReference>
<sequence>MRYLLIFFVLSSTASLAQDHKIQIAAFREKYKADFLEDKNSPLKNEDLQYLRFYDADSTYRVEAKALVVASAPTFVMPVFAGTGSEYVKYATLSMQVNGKPVTLSVYRNTQLAKIPAYADYLFLPFTDETNGQETYGGGRYIDLREGDFKNGSVIIDFNKAYNPYCAFAGGYSCPKPPDENQLKIAIAAGEKKFAKEVGH</sequence>